<dbReference type="SUPFAM" id="SSF55073">
    <property type="entry name" value="Nucleotide cyclase"/>
    <property type="match status" value="1"/>
</dbReference>
<dbReference type="Gene3D" id="3.40.190.10">
    <property type="entry name" value="Periplasmic binding protein-like II"/>
    <property type="match status" value="6"/>
</dbReference>
<keyword evidence="2" id="KW-0472">Membrane</keyword>
<dbReference type="InterPro" id="IPR043128">
    <property type="entry name" value="Rev_trsase/Diguanyl_cyclase"/>
</dbReference>
<accession>A0AAE7E6B6</accession>
<dbReference type="CDD" id="cd01949">
    <property type="entry name" value="GGDEF"/>
    <property type="match status" value="1"/>
</dbReference>
<dbReference type="CDD" id="cd13708">
    <property type="entry name" value="PBP2_BvgS_like_1"/>
    <property type="match status" value="1"/>
</dbReference>
<feature type="chain" id="PRO_5041995144" evidence="3">
    <location>
        <begin position="21"/>
        <end position="1023"/>
    </location>
</feature>
<keyword evidence="2" id="KW-1133">Transmembrane helix</keyword>
<dbReference type="Pfam" id="PF09084">
    <property type="entry name" value="NMT1"/>
    <property type="match status" value="1"/>
</dbReference>
<feature type="transmembrane region" description="Helical" evidence="2">
    <location>
        <begin position="812"/>
        <end position="830"/>
    </location>
</feature>
<dbReference type="CDD" id="cd01007">
    <property type="entry name" value="PBP2_BvgS_HisK_like"/>
    <property type="match status" value="1"/>
</dbReference>
<dbReference type="InterPro" id="IPR015168">
    <property type="entry name" value="SsuA/THI5"/>
</dbReference>
<organism evidence="5 6">
    <name type="scientific">Arcobacter defluvii</name>
    <dbReference type="NCBI Taxonomy" id="873191"/>
    <lineage>
        <taxon>Bacteria</taxon>
        <taxon>Pseudomonadati</taxon>
        <taxon>Campylobacterota</taxon>
        <taxon>Epsilonproteobacteria</taxon>
        <taxon>Campylobacterales</taxon>
        <taxon>Arcobacteraceae</taxon>
        <taxon>Arcobacter</taxon>
    </lineage>
</organism>
<dbReference type="PANTHER" id="PTHR35936">
    <property type="entry name" value="MEMBRANE-BOUND LYTIC MUREIN TRANSGLYCOSYLASE F"/>
    <property type="match status" value="1"/>
</dbReference>
<keyword evidence="1 3" id="KW-0732">Signal</keyword>
<proteinExistence type="predicted"/>
<dbReference type="SMART" id="SM00062">
    <property type="entry name" value="PBPb"/>
    <property type="match status" value="2"/>
</dbReference>
<dbReference type="GO" id="GO:0003824">
    <property type="term" value="F:catalytic activity"/>
    <property type="evidence" value="ECO:0007669"/>
    <property type="project" value="UniProtKB-ARBA"/>
</dbReference>
<dbReference type="InterPro" id="IPR000160">
    <property type="entry name" value="GGDEF_dom"/>
</dbReference>
<dbReference type="FunFam" id="3.30.70.270:FF:000001">
    <property type="entry name" value="Diguanylate cyclase domain protein"/>
    <property type="match status" value="1"/>
</dbReference>
<dbReference type="NCBIfam" id="TIGR00254">
    <property type="entry name" value="GGDEF"/>
    <property type="match status" value="1"/>
</dbReference>
<dbReference type="SUPFAM" id="SSF53850">
    <property type="entry name" value="Periplasmic binding protein-like II"/>
    <property type="match status" value="3"/>
</dbReference>
<dbReference type="Pfam" id="PF00990">
    <property type="entry name" value="GGDEF"/>
    <property type="match status" value="1"/>
</dbReference>
<gene>
    <name evidence="5" type="ORF">ADFLV_1700</name>
</gene>
<dbReference type="InterPro" id="IPR029787">
    <property type="entry name" value="Nucleotide_cyclase"/>
</dbReference>
<evidence type="ECO:0000259" key="4">
    <source>
        <dbReference type="PROSITE" id="PS50887"/>
    </source>
</evidence>
<protein>
    <submittedName>
        <fullName evidence="5">BvgS-like domain-containing diguanylate cyclase (NMT1 domain)</fullName>
    </submittedName>
</protein>
<dbReference type="SMART" id="SM00267">
    <property type="entry name" value="GGDEF"/>
    <property type="match status" value="1"/>
</dbReference>
<dbReference type="EMBL" id="CP053835">
    <property type="protein sequence ID" value="QKF77720.1"/>
    <property type="molecule type" value="Genomic_DNA"/>
</dbReference>
<dbReference type="Gene3D" id="3.30.70.270">
    <property type="match status" value="1"/>
</dbReference>
<dbReference type="AlphaFoldDB" id="A0AAE7E6B6"/>
<dbReference type="PANTHER" id="PTHR35936:SF19">
    <property type="entry name" value="AMINO-ACID-BINDING PROTEIN YXEM-RELATED"/>
    <property type="match status" value="1"/>
</dbReference>
<dbReference type="PROSITE" id="PS50887">
    <property type="entry name" value="GGDEF"/>
    <property type="match status" value="1"/>
</dbReference>
<evidence type="ECO:0000256" key="2">
    <source>
        <dbReference type="SAM" id="Phobius"/>
    </source>
</evidence>
<keyword evidence="2" id="KW-0812">Transmembrane</keyword>
<feature type="domain" description="GGDEF" evidence="4">
    <location>
        <begin position="896"/>
        <end position="1023"/>
    </location>
</feature>
<dbReference type="Pfam" id="PF00497">
    <property type="entry name" value="SBP_bac_3"/>
    <property type="match status" value="2"/>
</dbReference>
<dbReference type="RefSeq" id="WP_129010630.1">
    <property type="nucleotide sequence ID" value="NZ_CP053835.1"/>
</dbReference>
<name>A0AAE7E6B6_9BACT</name>
<dbReference type="InterPro" id="IPR001638">
    <property type="entry name" value="Solute-binding_3/MltF_N"/>
</dbReference>
<evidence type="ECO:0000313" key="5">
    <source>
        <dbReference type="EMBL" id="QKF77720.1"/>
    </source>
</evidence>
<dbReference type="Proteomes" id="UP000503313">
    <property type="component" value="Chromosome"/>
</dbReference>
<evidence type="ECO:0000256" key="1">
    <source>
        <dbReference type="ARBA" id="ARBA00022729"/>
    </source>
</evidence>
<keyword evidence="6" id="KW-1185">Reference proteome</keyword>
<evidence type="ECO:0000256" key="3">
    <source>
        <dbReference type="SAM" id="SignalP"/>
    </source>
</evidence>
<dbReference type="KEGG" id="adz:ADFLV_1700"/>
<reference evidence="5 6" key="1">
    <citation type="submission" date="2020-05" db="EMBL/GenBank/DDBJ databases">
        <title>Complete genome sequencing of Campylobacter and Arcobacter type strains.</title>
        <authorList>
            <person name="Miller W.G."/>
            <person name="Yee E."/>
        </authorList>
    </citation>
    <scope>NUCLEOTIDE SEQUENCE [LARGE SCALE GENOMIC DNA]</scope>
    <source>
        <strain evidence="5 6">LMG 25694</strain>
    </source>
</reference>
<feature type="signal peptide" evidence="3">
    <location>
        <begin position="1"/>
        <end position="20"/>
    </location>
</feature>
<sequence length="1023" mass="119184">MRLKSILFLFVFIFSLNSYATTQNQKIKLQLQWKHQFEFAGFYMAKEKGFYQKFGIDVEFIESDGKTNITDKILNEENQIGVWGSGIINEWLNGKDVVFLANYFKRSPLALITKPEIRTPEDLVGKRVMIPFFDVSSASFQQMFKFFNISKDSLNIVEPNFKIPDFEKDNIDASSTFLPNEPYYFIKNGIPYNILDPNNYGVEFYDVNLFSSRKFVEQNSVLIKDFIEATNKGWDYALKNVDETVNVILEKYNTQNKTKDALIFEANESKKFILQKNYPLGSIDINKVKKISELYIELGFAPKRDNLEDLLFISNESTISLTNKEKAFLKDNPIIKVSNEINFPPFDFSIGGEPYGFSIDLLNLLSKKIGLKFEYVNGNWVELYNDFKDKKIDLLHTLSKTSQRENDGFFSEPYLWYQTHFIIRKDNPDIQNIEDLNGKILVVGKYWASEEYISKNYPKIKLLVVDSFEDMLEAVSKGEAYALIGENLIFKYLTKKRGFTNLKLSLPFDEFNSLERTSYRFLVSKDKPILNQLLNKGLKSLTFKELNELEEKWFGKENDIKEFDNSSIKLNEEEVVYLSKKRLIKMCVDPNWMPLERINENGLHEGISADLIKTMSHKLNLNIELVKTSSWKQSLDFIKNKECDILSLAMKTKEREEYLDFTTPYFSSPFVIATLDKELFVENIEHILDKKIALVKDYAFTEFLKKKYPNTKFVEVNNVKEGLTLLSEKKVFAFIDTLISIGYTIKENSFYNIKVAGKLDEKWELSIATRNDESILNKIFEKAVNSLSDNDKQIAYNKWFSIKFEQSVDYSMLWKILIPIFLLIFISTYWNRKLYSEKEKTKKALDSLKKLQDILEIKNFELQRISNTDKLTTLYNRHKLDEVLKYELSRFNRTNISFGLIILDIDFFKDVNDTFGHNIGDEVLVEISSLLKKNVRSSDILGRWGGEEFLIIAPDSKEKDLLLFAEKLRKEIENYNFGIVGKKTCSFGVTISKINDTETSIVNRADKALYIVKNSGRNKVQFL</sequence>
<evidence type="ECO:0000313" key="6">
    <source>
        <dbReference type="Proteomes" id="UP000503313"/>
    </source>
</evidence>